<evidence type="ECO:0000256" key="2">
    <source>
        <dbReference type="ARBA" id="ARBA00022490"/>
    </source>
</evidence>
<dbReference type="Proteomes" id="UP000814243">
    <property type="component" value="Unassembled WGS sequence"/>
</dbReference>
<dbReference type="EMBL" id="JACEFF010000853">
    <property type="protein sequence ID" value="KAH9629673.1"/>
    <property type="molecule type" value="Genomic_DNA"/>
</dbReference>
<dbReference type="InterPro" id="IPR015943">
    <property type="entry name" value="WD40/YVTN_repeat-like_dom_sf"/>
</dbReference>
<evidence type="ECO:0008006" key="9">
    <source>
        <dbReference type="Google" id="ProtNLM"/>
    </source>
</evidence>
<dbReference type="GO" id="GO:0042073">
    <property type="term" value="P:intraciliary transport"/>
    <property type="evidence" value="ECO:0007669"/>
    <property type="project" value="TreeGrafter"/>
</dbReference>
<feature type="repeat" description="WD" evidence="5">
    <location>
        <begin position="365"/>
        <end position="407"/>
    </location>
</feature>
<dbReference type="SMART" id="SM00320">
    <property type="entry name" value="WD40"/>
    <property type="match status" value="4"/>
</dbReference>
<dbReference type="GO" id="GO:0097014">
    <property type="term" value="C:ciliary plasm"/>
    <property type="evidence" value="ECO:0007669"/>
    <property type="project" value="TreeGrafter"/>
</dbReference>
<evidence type="ECO:0000256" key="4">
    <source>
        <dbReference type="ARBA" id="ARBA00022737"/>
    </source>
</evidence>
<evidence type="ECO:0000256" key="6">
    <source>
        <dbReference type="SAM" id="MobiDB-lite"/>
    </source>
</evidence>
<evidence type="ECO:0000256" key="1">
    <source>
        <dbReference type="ARBA" id="ARBA00004496"/>
    </source>
</evidence>
<gene>
    <name evidence="7" type="ORF">HF086_001486</name>
</gene>
<dbReference type="Pfam" id="PF00400">
    <property type="entry name" value="WD40"/>
    <property type="match status" value="1"/>
</dbReference>
<keyword evidence="3 5" id="KW-0853">WD repeat</keyword>
<dbReference type="PANTHER" id="PTHR12442">
    <property type="entry name" value="DYNEIN INTERMEDIATE CHAIN"/>
    <property type="match status" value="1"/>
</dbReference>
<dbReference type="InterPro" id="IPR001680">
    <property type="entry name" value="WD40_rpt"/>
</dbReference>
<reference evidence="7" key="1">
    <citation type="journal article" date="2021" name="G3 (Bethesda)">
        <title>Genome and transcriptome analysis of the beet armyworm Spodoptera exigua reveals targets for pest control. .</title>
        <authorList>
            <person name="Simon S."/>
            <person name="Breeschoten T."/>
            <person name="Jansen H.J."/>
            <person name="Dirks R.P."/>
            <person name="Schranz M.E."/>
            <person name="Ros V.I.D."/>
        </authorList>
    </citation>
    <scope>NUCLEOTIDE SEQUENCE</scope>
    <source>
        <strain evidence="7">TB_SE_WUR_2020</strain>
    </source>
</reference>
<dbReference type="AlphaFoldDB" id="A0A922SAA0"/>
<accession>A0A922SAA0</accession>
<dbReference type="PANTHER" id="PTHR12442:SF26">
    <property type="entry name" value="CYTOPLASMIC DYNEIN 2 INTERMEDIATE CHAIN 2"/>
    <property type="match status" value="1"/>
</dbReference>
<dbReference type="PROSITE" id="PS50082">
    <property type="entry name" value="WD_REPEATS_2"/>
    <property type="match status" value="1"/>
</dbReference>
<keyword evidence="4" id="KW-0677">Repeat</keyword>
<dbReference type="GO" id="GO:0045504">
    <property type="term" value="F:dynein heavy chain binding"/>
    <property type="evidence" value="ECO:0007669"/>
    <property type="project" value="TreeGrafter"/>
</dbReference>
<dbReference type="InterPro" id="IPR050687">
    <property type="entry name" value="Dynein_IC"/>
</dbReference>
<protein>
    <recommendedName>
        <fullName evidence="9">WD repeat-containing protein 34</fullName>
    </recommendedName>
</protein>
<evidence type="ECO:0000256" key="5">
    <source>
        <dbReference type="PROSITE-ProRule" id="PRU00221"/>
    </source>
</evidence>
<comment type="subcellular location">
    <subcellularLocation>
        <location evidence="1">Cytoplasm</location>
    </subcellularLocation>
</comment>
<feature type="compositionally biased region" description="Polar residues" evidence="6">
    <location>
        <begin position="28"/>
        <end position="54"/>
    </location>
</feature>
<name>A0A922SAA0_SPOEX</name>
<evidence type="ECO:0000313" key="7">
    <source>
        <dbReference type="EMBL" id="KAH9629673.1"/>
    </source>
</evidence>
<dbReference type="GO" id="GO:0045503">
    <property type="term" value="F:dynein light chain binding"/>
    <property type="evidence" value="ECO:0007669"/>
    <property type="project" value="TreeGrafter"/>
</dbReference>
<feature type="region of interest" description="Disordered" evidence="6">
    <location>
        <begin position="15"/>
        <end position="54"/>
    </location>
</feature>
<dbReference type="Gene3D" id="2.130.10.10">
    <property type="entry name" value="YVTN repeat-like/Quinoprotein amine dehydrogenase"/>
    <property type="match status" value="1"/>
</dbReference>
<evidence type="ECO:0000313" key="8">
    <source>
        <dbReference type="Proteomes" id="UP000814243"/>
    </source>
</evidence>
<comment type="caution">
    <text evidence="7">The sequence shown here is derived from an EMBL/GenBank/DDBJ whole genome shotgun (WGS) entry which is preliminary data.</text>
</comment>
<dbReference type="SUPFAM" id="SSF50978">
    <property type="entry name" value="WD40 repeat-like"/>
    <property type="match status" value="1"/>
</dbReference>
<dbReference type="GO" id="GO:0005868">
    <property type="term" value="C:cytoplasmic dynein complex"/>
    <property type="evidence" value="ECO:0007669"/>
    <property type="project" value="TreeGrafter"/>
</dbReference>
<sequence length="469" mass="51336">MSHLSGYDGEAMGFDSVTLNKTEEKDSSTQTTEFAESGVSSQTNVSKETGSSVTADDLNAQEEVLKEYPPPLLTEFLRRVVPKMLDQLEISDKELLYNSSDSDEEEVLNAKLFQEIKLSDLPGMAGGDQSRCILDMSWSSAGNSLAVSVGRFQHKNWCVEDGLIRIFTIKRTAGDTFVRTLDLTEKSCVTKLLYHPSVSALLAYGTSSGEVVICNLSNLDAILLTSPAGAHDSKRVTGLHWADPTLANIFLTMFIMSTGKRRGASDQILISAGCDGTINVWRVNASQKIFENIICYCLNGSRNMNGVNITCFDFIKTYPLRPSEEKVADDTFVVGEASGPLYLCKIKTYQPIVDSKCVDPVYEVFQGHIGYVLDVAFSYQKPGVFVSASIDSEVRIYDINQPSPLKVFNLNSGRRVPVEGLTGTGGCVVCLKVNQTSVCRIAAADSSGNIKIWELPTRRIKITPGDLDF</sequence>
<proteinExistence type="predicted"/>
<keyword evidence="2" id="KW-0963">Cytoplasm</keyword>
<organism evidence="7 8">
    <name type="scientific">Spodoptera exigua</name>
    <name type="common">Beet armyworm</name>
    <name type="synonym">Noctua fulgens</name>
    <dbReference type="NCBI Taxonomy" id="7107"/>
    <lineage>
        <taxon>Eukaryota</taxon>
        <taxon>Metazoa</taxon>
        <taxon>Ecdysozoa</taxon>
        <taxon>Arthropoda</taxon>
        <taxon>Hexapoda</taxon>
        <taxon>Insecta</taxon>
        <taxon>Pterygota</taxon>
        <taxon>Neoptera</taxon>
        <taxon>Endopterygota</taxon>
        <taxon>Lepidoptera</taxon>
        <taxon>Glossata</taxon>
        <taxon>Ditrysia</taxon>
        <taxon>Noctuoidea</taxon>
        <taxon>Noctuidae</taxon>
        <taxon>Amphipyrinae</taxon>
        <taxon>Spodoptera</taxon>
    </lineage>
</organism>
<evidence type="ECO:0000256" key="3">
    <source>
        <dbReference type="ARBA" id="ARBA00022574"/>
    </source>
</evidence>
<dbReference type="InterPro" id="IPR036322">
    <property type="entry name" value="WD40_repeat_dom_sf"/>
</dbReference>